<sequence length="261" mass="26981">MPKALVAALTALPTIAAASRPLLVHRGLPPLPSGRSVTLELANLEDAGTGGTVWSSSHALCRWVAANLDLRGASVLELGCGTGACGIFAAGLGARLALLTDGGPPGVLALARRNIDRNRGLYPSASVTTASYAFGEPLPSGDFDFVLGSDVAYHGGIEPLALTVRRLLEASSPPRVLLSAPDRSEKSGASLTQRLIGTARELGLCTEVKEEAVRQFALHESLAAEAVRTSVLELSLDRAVDAAAVEVACMRVNAKPSPAIF</sequence>
<dbReference type="InterPro" id="IPR029063">
    <property type="entry name" value="SAM-dependent_MTases_sf"/>
</dbReference>
<dbReference type="KEGG" id="ehx:EMIHUDRAFT_219908"/>
<dbReference type="Proteomes" id="UP000013827">
    <property type="component" value="Unassembled WGS sequence"/>
</dbReference>
<dbReference type="AlphaFoldDB" id="A0A0D3I3G7"/>
<dbReference type="PANTHER" id="PTHR14614:SF132">
    <property type="entry name" value="PROTEIN-LYSINE METHYLTRANSFERASE C42C1.13"/>
    <property type="match status" value="1"/>
</dbReference>
<evidence type="ECO:0008006" key="4">
    <source>
        <dbReference type="Google" id="ProtNLM"/>
    </source>
</evidence>
<keyword evidence="3" id="KW-1185">Reference proteome</keyword>
<feature type="signal peptide" evidence="1">
    <location>
        <begin position="1"/>
        <end position="18"/>
    </location>
</feature>
<dbReference type="CDD" id="cd02440">
    <property type="entry name" value="AdoMet_MTases"/>
    <property type="match status" value="1"/>
</dbReference>
<dbReference type="Gene3D" id="3.40.50.150">
    <property type="entry name" value="Vaccinia Virus protein VP39"/>
    <property type="match status" value="1"/>
</dbReference>
<dbReference type="RefSeq" id="XP_005758231.1">
    <property type="nucleotide sequence ID" value="XM_005758174.1"/>
</dbReference>
<protein>
    <recommendedName>
        <fullName evidence="4">Methyltransferase domain-containing protein</fullName>
    </recommendedName>
</protein>
<evidence type="ECO:0000256" key="1">
    <source>
        <dbReference type="SAM" id="SignalP"/>
    </source>
</evidence>
<reference evidence="2" key="2">
    <citation type="submission" date="2024-10" db="UniProtKB">
        <authorList>
            <consortium name="EnsemblProtists"/>
        </authorList>
    </citation>
    <scope>IDENTIFICATION</scope>
</reference>
<reference evidence="3" key="1">
    <citation type="journal article" date="2013" name="Nature">
        <title>Pan genome of the phytoplankton Emiliania underpins its global distribution.</title>
        <authorList>
            <person name="Read B.A."/>
            <person name="Kegel J."/>
            <person name="Klute M.J."/>
            <person name="Kuo A."/>
            <person name="Lefebvre S.C."/>
            <person name="Maumus F."/>
            <person name="Mayer C."/>
            <person name="Miller J."/>
            <person name="Monier A."/>
            <person name="Salamov A."/>
            <person name="Young J."/>
            <person name="Aguilar M."/>
            <person name="Claverie J.M."/>
            <person name="Frickenhaus S."/>
            <person name="Gonzalez K."/>
            <person name="Herman E.K."/>
            <person name="Lin Y.C."/>
            <person name="Napier J."/>
            <person name="Ogata H."/>
            <person name="Sarno A.F."/>
            <person name="Shmutz J."/>
            <person name="Schroeder D."/>
            <person name="de Vargas C."/>
            <person name="Verret F."/>
            <person name="von Dassow P."/>
            <person name="Valentin K."/>
            <person name="Van de Peer Y."/>
            <person name="Wheeler G."/>
            <person name="Dacks J.B."/>
            <person name="Delwiche C.F."/>
            <person name="Dyhrman S.T."/>
            <person name="Glockner G."/>
            <person name="John U."/>
            <person name="Richards T."/>
            <person name="Worden A.Z."/>
            <person name="Zhang X."/>
            <person name="Grigoriev I.V."/>
            <person name="Allen A.E."/>
            <person name="Bidle K."/>
            <person name="Borodovsky M."/>
            <person name="Bowler C."/>
            <person name="Brownlee C."/>
            <person name="Cock J.M."/>
            <person name="Elias M."/>
            <person name="Gladyshev V.N."/>
            <person name="Groth M."/>
            <person name="Guda C."/>
            <person name="Hadaegh A."/>
            <person name="Iglesias-Rodriguez M.D."/>
            <person name="Jenkins J."/>
            <person name="Jones B.M."/>
            <person name="Lawson T."/>
            <person name="Leese F."/>
            <person name="Lindquist E."/>
            <person name="Lobanov A."/>
            <person name="Lomsadze A."/>
            <person name="Malik S.B."/>
            <person name="Marsh M.E."/>
            <person name="Mackinder L."/>
            <person name="Mock T."/>
            <person name="Mueller-Roeber B."/>
            <person name="Pagarete A."/>
            <person name="Parker M."/>
            <person name="Probert I."/>
            <person name="Quesneville H."/>
            <person name="Raines C."/>
            <person name="Rensing S.A."/>
            <person name="Riano-Pachon D.M."/>
            <person name="Richier S."/>
            <person name="Rokitta S."/>
            <person name="Shiraiwa Y."/>
            <person name="Soanes D.M."/>
            <person name="van der Giezen M."/>
            <person name="Wahlund T.M."/>
            <person name="Williams B."/>
            <person name="Wilson W."/>
            <person name="Wolfe G."/>
            <person name="Wurch L.L."/>
        </authorList>
    </citation>
    <scope>NUCLEOTIDE SEQUENCE</scope>
</reference>
<evidence type="ECO:0000313" key="2">
    <source>
        <dbReference type="EnsemblProtists" id="EOD05802"/>
    </source>
</evidence>
<accession>A0A0D3I3G7</accession>
<keyword evidence="1" id="KW-0732">Signal</keyword>
<name>A0A0D3I3G7_EMIH1</name>
<proteinExistence type="predicted"/>
<dbReference type="GeneID" id="17251892"/>
<organism evidence="2 3">
    <name type="scientific">Emiliania huxleyi (strain CCMP1516)</name>
    <dbReference type="NCBI Taxonomy" id="280463"/>
    <lineage>
        <taxon>Eukaryota</taxon>
        <taxon>Haptista</taxon>
        <taxon>Haptophyta</taxon>
        <taxon>Prymnesiophyceae</taxon>
        <taxon>Isochrysidales</taxon>
        <taxon>Noelaerhabdaceae</taxon>
        <taxon>Emiliania</taxon>
    </lineage>
</organism>
<dbReference type="PaxDb" id="2903-EOD05802"/>
<dbReference type="EnsemblProtists" id="EOD05802">
    <property type="protein sequence ID" value="EOD05802"/>
    <property type="gene ID" value="EMIHUDRAFT_219908"/>
</dbReference>
<feature type="chain" id="PRO_5044190425" description="Methyltransferase domain-containing protein" evidence="1">
    <location>
        <begin position="19"/>
        <end position="261"/>
    </location>
</feature>
<dbReference type="Pfam" id="PF10294">
    <property type="entry name" value="Methyltransf_16"/>
    <property type="match status" value="1"/>
</dbReference>
<evidence type="ECO:0000313" key="3">
    <source>
        <dbReference type="Proteomes" id="UP000013827"/>
    </source>
</evidence>
<dbReference type="InterPro" id="IPR019410">
    <property type="entry name" value="Methyltransf_16"/>
</dbReference>
<dbReference type="HOGENOM" id="CLU_1067260_0_0_1"/>
<dbReference type="PANTHER" id="PTHR14614">
    <property type="entry name" value="HEPATOCELLULAR CARCINOMA-ASSOCIATED ANTIGEN"/>
    <property type="match status" value="1"/>
</dbReference>
<dbReference type="SUPFAM" id="SSF53335">
    <property type="entry name" value="S-adenosyl-L-methionine-dependent methyltransferases"/>
    <property type="match status" value="1"/>
</dbReference>